<dbReference type="EMBL" id="JAGFBR010000014">
    <property type="protein sequence ID" value="KAH0455298.1"/>
    <property type="molecule type" value="Genomic_DNA"/>
</dbReference>
<evidence type="ECO:0000313" key="3">
    <source>
        <dbReference type="Proteomes" id="UP000775213"/>
    </source>
</evidence>
<feature type="region of interest" description="Disordered" evidence="1">
    <location>
        <begin position="23"/>
        <end position="69"/>
    </location>
</feature>
<dbReference type="Proteomes" id="UP000775213">
    <property type="component" value="Unassembled WGS sequence"/>
</dbReference>
<proteinExistence type="predicted"/>
<gene>
    <name evidence="2" type="ORF">IEQ34_015330</name>
</gene>
<feature type="compositionally biased region" description="Polar residues" evidence="1">
    <location>
        <begin position="23"/>
        <end position="35"/>
    </location>
</feature>
<protein>
    <submittedName>
        <fullName evidence="2">Uncharacterized protein</fullName>
    </submittedName>
</protein>
<sequence length="95" mass="10561">MTGYHMVFDREKLKLGWSRHNLDNSTTIPLTSPPHSRTDAPLPTNQQQSSPNGREVTPAIAGRAPSTTSAASPQEHFWFCSLFLFVSQFFLSLAV</sequence>
<name>A0AAV7GIP7_DENCH</name>
<feature type="compositionally biased region" description="Polar residues" evidence="1">
    <location>
        <begin position="43"/>
        <end position="52"/>
    </location>
</feature>
<keyword evidence="3" id="KW-1185">Reference proteome</keyword>
<organism evidence="2 3">
    <name type="scientific">Dendrobium chrysotoxum</name>
    <name type="common">Orchid</name>
    <dbReference type="NCBI Taxonomy" id="161865"/>
    <lineage>
        <taxon>Eukaryota</taxon>
        <taxon>Viridiplantae</taxon>
        <taxon>Streptophyta</taxon>
        <taxon>Embryophyta</taxon>
        <taxon>Tracheophyta</taxon>
        <taxon>Spermatophyta</taxon>
        <taxon>Magnoliopsida</taxon>
        <taxon>Liliopsida</taxon>
        <taxon>Asparagales</taxon>
        <taxon>Orchidaceae</taxon>
        <taxon>Epidendroideae</taxon>
        <taxon>Malaxideae</taxon>
        <taxon>Dendrobiinae</taxon>
        <taxon>Dendrobium</taxon>
    </lineage>
</organism>
<reference evidence="2 3" key="1">
    <citation type="journal article" date="2021" name="Hortic Res">
        <title>Chromosome-scale assembly of the Dendrobium chrysotoxum genome enhances the understanding of orchid evolution.</title>
        <authorList>
            <person name="Zhang Y."/>
            <person name="Zhang G.Q."/>
            <person name="Zhang D."/>
            <person name="Liu X.D."/>
            <person name="Xu X.Y."/>
            <person name="Sun W.H."/>
            <person name="Yu X."/>
            <person name="Zhu X."/>
            <person name="Wang Z.W."/>
            <person name="Zhao X."/>
            <person name="Zhong W.Y."/>
            <person name="Chen H."/>
            <person name="Yin W.L."/>
            <person name="Huang T."/>
            <person name="Niu S.C."/>
            <person name="Liu Z.J."/>
        </authorList>
    </citation>
    <scope>NUCLEOTIDE SEQUENCE [LARGE SCALE GENOMIC DNA]</scope>
    <source>
        <strain evidence="2">Lindl</strain>
    </source>
</reference>
<dbReference type="AlphaFoldDB" id="A0AAV7GIP7"/>
<evidence type="ECO:0000256" key="1">
    <source>
        <dbReference type="SAM" id="MobiDB-lite"/>
    </source>
</evidence>
<accession>A0AAV7GIP7</accession>
<comment type="caution">
    <text evidence="2">The sequence shown here is derived from an EMBL/GenBank/DDBJ whole genome shotgun (WGS) entry which is preliminary data.</text>
</comment>
<evidence type="ECO:0000313" key="2">
    <source>
        <dbReference type="EMBL" id="KAH0455298.1"/>
    </source>
</evidence>